<feature type="domain" description="Carrier" evidence="3">
    <location>
        <begin position="1"/>
        <end position="80"/>
    </location>
</feature>
<dbReference type="EMBL" id="CP074694">
    <property type="protein sequence ID" value="QVL34682.1"/>
    <property type="molecule type" value="Genomic_DNA"/>
</dbReference>
<protein>
    <submittedName>
        <fullName evidence="4">Acyl carrier protein</fullName>
    </submittedName>
</protein>
<dbReference type="PROSITE" id="PS00012">
    <property type="entry name" value="PHOSPHOPANTETHEINE"/>
    <property type="match status" value="1"/>
</dbReference>
<dbReference type="PROSITE" id="PS50075">
    <property type="entry name" value="CARRIER"/>
    <property type="match status" value="1"/>
</dbReference>
<dbReference type="Pfam" id="PF00550">
    <property type="entry name" value="PP-binding"/>
    <property type="match status" value="1"/>
</dbReference>
<accession>A0A8E6BB51</accession>
<reference evidence="4" key="1">
    <citation type="submission" date="2021-05" db="EMBL/GenBank/DDBJ databases">
        <title>Complete genome sequence of the cellulolytic planctomycete Telmatocola sphagniphila SP2T and characterization of the first cellulase from planctomycetes.</title>
        <authorList>
            <person name="Rakitin A.L."/>
            <person name="Beletsky A.V."/>
            <person name="Naumoff D.G."/>
            <person name="Kulichevskaya I.S."/>
            <person name="Mardanov A.V."/>
            <person name="Ravin N.V."/>
            <person name="Dedysh S.N."/>
        </authorList>
    </citation>
    <scope>NUCLEOTIDE SEQUENCE</scope>
    <source>
        <strain evidence="4">SP2T</strain>
    </source>
</reference>
<evidence type="ECO:0000313" key="4">
    <source>
        <dbReference type="EMBL" id="QVL34682.1"/>
    </source>
</evidence>
<name>A0A8E6BB51_9BACT</name>
<evidence type="ECO:0000313" key="5">
    <source>
        <dbReference type="Proteomes" id="UP000676194"/>
    </source>
</evidence>
<evidence type="ECO:0000256" key="2">
    <source>
        <dbReference type="ARBA" id="ARBA00022553"/>
    </source>
</evidence>
<dbReference type="InterPro" id="IPR006162">
    <property type="entry name" value="Ppantetheine_attach_site"/>
</dbReference>
<evidence type="ECO:0000259" key="3">
    <source>
        <dbReference type="PROSITE" id="PS50075"/>
    </source>
</evidence>
<dbReference type="KEGG" id="tsph:KIH39_12465"/>
<evidence type="ECO:0000256" key="1">
    <source>
        <dbReference type="ARBA" id="ARBA00022450"/>
    </source>
</evidence>
<dbReference type="AlphaFoldDB" id="A0A8E6BB51"/>
<dbReference type="Proteomes" id="UP000676194">
    <property type="component" value="Chromosome"/>
</dbReference>
<gene>
    <name evidence="4" type="ORF">KIH39_12465</name>
</gene>
<sequence>MNEREKILNKLLEILQNDTDVKLETVNEAVSLREGLGLDSVDLVGIIMRIEEFYRIRLNHQELEGCNTVGTLIDLIESKLVNGTTSLHVQKAA</sequence>
<dbReference type="InterPro" id="IPR009081">
    <property type="entry name" value="PP-bd_ACP"/>
</dbReference>
<proteinExistence type="predicted"/>
<dbReference type="InterPro" id="IPR036736">
    <property type="entry name" value="ACP-like_sf"/>
</dbReference>
<dbReference type="Gene3D" id="1.10.1200.10">
    <property type="entry name" value="ACP-like"/>
    <property type="match status" value="1"/>
</dbReference>
<organism evidence="4 5">
    <name type="scientific">Telmatocola sphagniphila</name>
    <dbReference type="NCBI Taxonomy" id="1123043"/>
    <lineage>
        <taxon>Bacteria</taxon>
        <taxon>Pseudomonadati</taxon>
        <taxon>Planctomycetota</taxon>
        <taxon>Planctomycetia</taxon>
        <taxon>Gemmatales</taxon>
        <taxon>Gemmataceae</taxon>
    </lineage>
</organism>
<keyword evidence="1" id="KW-0596">Phosphopantetheine</keyword>
<dbReference type="SUPFAM" id="SSF47336">
    <property type="entry name" value="ACP-like"/>
    <property type="match status" value="1"/>
</dbReference>
<keyword evidence="5" id="KW-1185">Reference proteome</keyword>
<keyword evidence="2" id="KW-0597">Phosphoprotein</keyword>
<dbReference type="RefSeq" id="WP_213499905.1">
    <property type="nucleotide sequence ID" value="NZ_CP074694.1"/>
</dbReference>